<protein>
    <recommendedName>
        <fullName evidence="3">Virulence protein</fullName>
    </recommendedName>
</protein>
<evidence type="ECO:0000313" key="1">
    <source>
        <dbReference type="EMBL" id="KAE8130289.1"/>
    </source>
</evidence>
<dbReference type="OrthoDB" id="9802752at2"/>
<dbReference type="RefSeq" id="WP_152579980.1">
    <property type="nucleotide sequence ID" value="NZ_JAKVKB010000005.1"/>
</dbReference>
<gene>
    <name evidence="1" type="ORF">DDE84_01555</name>
</gene>
<dbReference type="AlphaFoldDB" id="A0A5N6S6W0"/>
<dbReference type="PANTHER" id="PTHR35810:SF1">
    <property type="entry name" value="CYTOPLASMIC PROTEIN"/>
    <property type="match status" value="1"/>
</dbReference>
<dbReference type="PANTHER" id="PTHR35810">
    <property type="entry name" value="CYTOPLASMIC PROTEIN-RELATED"/>
    <property type="match status" value="1"/>
</dbReference>
<keyword evidence="2" id="KW-1185">Reference proteome</keyword>
<organism evidence="1 2">
    <name type="scientific">Bifidobacterium tibiigranuli</name>
    <dbReference type="NCBI Taxonomy" id="2172043"/>
    <lineage>
        <taxon>Bacteria</taxon>
        <taxon>Bacillati</taxon>
        <taxon>Actinomycetota</taxon>
        <taxon>Actinomycetes</taxon>
        <taxon>Bifidobacteriales</taxon>
        <taxon>Bifidobacteriaceae</taxon>
        <taxon>Bifidobacterium</taxon>
    </lineage>
</organism>
<evidence type="ECO:0008006" key="3">
    <source>
        <dbReference type="Google" id="ProtNLM"/>
    </source>
</evidence>
<name>A0A5N6S6W0_9BIFI</name>
<dbReference type="GeneID" id="99062925"/>
<proteinExistence type="predicted"/>
<accession>A0A5N6S6W0</accession>
<sequence length="69" mass="8052">MSHLKKVGSCRSLTVISKLILIGEWESNRQVRREVTMYNLDMILAVRYQSTSSRAVQFRQWATSVLSEY</sequence>
<reference evidence="1 2" key="1">
    <citation type="submission" date="2018-04" db="EMBL/GenBank/DDBJ databases">
        <authorList>
            <person name="Eckel V.P."/>
            <person name="Vogel R.F."/>
        </authorList>
    </citation>
    <scope>NUCLEOTIDE SEQUENCE [LARGE SCALE GENOMIC DNA]</scope>
    <source>
        <strain evidence="2">TMW 2.1764</strain>
    </source>
</reference>
<dbReference type="InterPro" id="IPR011204">
    <property type="entry name" value="Virulence_RhuM-like"/>
</dbReference>
<evidence type="ECO:0000313" key="2">
    <source>
        <dbReference type="Proteomes" id="UP000325415"/>
    </source>
</evidence>
<dbReference type="Proteomes" id="UP000325415">
    <property type="component" value="Unassembled WGS sequence"/>
</dbReference>
<dbReference type="Pfam" id="PF13310">
    <property type="entry name" value="Virulence_RhuM"/>
    <property type="match status" value="1"/>
</dbReference>
<dbReference type="EMBL" id="QDAG01000001">
    <property type="protein sequence ID" value="KAE8130289.1"/>
    <property type="molecule type" value="Genomic_DNA"/>
</dbReference>
<comment type="caution">
    <text evidence="1">The sequence shown here is derived from an EMBL/GenBank/DDBJ whole genome shotgun (WGS) entry which is preliminary data.</text>
</comment>